<evidence type="ECO:0000313" key="2">
    <source>
        <dbReference type="EMBL" id="MBZ5748904.1"/>
    </source>
</evidence>
<sequence length="52" mass="5501">MPFGCLVGGIVAGLSLKIVLLNLIPTVIFSIFISIINAKSTPSSKMNVLRRG</sequence>
<accession>A0ABS7ULI8</accession>
<evidence type="ECO:0000256" key="1">
    <source>
        <dbReference type="SAM" id="Phobius"/>
    </source>
</evidence>
<proteinExistence type="predicted"/>
<organism evidence="2 3">
    <name type="scientific">Metabacillus rhizolycopersici</name>
    <dbReference type="NCBI Taxonomy" id="2875709"/>
    <lineage>
        <taxon>Bacteria</taxon>
        <taxon>Bacillati</taxon>
        <taxon>Bacillota</taxon>
        <taxon>Bacilli</taxon>
        <taxon>Bacillales</taxon>
        <taxon>Bacillaceae</taxon>
        <taxon>Metabacillus</taxon>
    </lineage>
</organism>
<dbReference type="InterPro" id="IPR007441">
    <property type="entry name" value="EutH"/>
</dbReference>
<evidence type="ECO:0000313" key="3">
    <source>
        <dbReference type="Proteomes" id="UP001165287"/>
    </source>
</evidence>
<dbReference type="Pfam" id="PF04346">
    <property type="entry name" value="EutH"/>
    <property type="match status" value="1"/>
</dbReference>
<comment type="caution">
    <text evidence="2">The sequence shown here is derived from an EMBL/GenBank/DDBJ whole genome shotgun (WGS) entry which is preliminary data.</text>
</comment>
<name>A0ABS7ULI8_9BACI</name>
<keyword evidence="1" id="KW-1133">Transmembrane helix</keyword>
<keyword evidence="1" id="KW-0812">Transmembrane</keyword>
<dbReference type="Proteomes" id="UP001165287">
    <property type="component" value="Unassembled WGS sequence"/>
</dbReference>
<gene>
    <name evidence="2" type="primary">eutH</name>
    <name evidence="2" type="ORF">K9V48_01215</name>
</gene>
<dbReference type="EMBL" id="JAIQUM010000002">
    <property type="protein sequence ID" value="MBZ5748904.1"/>
    <property type="molecule type" value="Genomic_DNA"/>
</dbReference>
<keyword evidence="3" id="KW-1185">Reference proteome</keyword>
<reference evidence="2" key="1">
    <citation type="submission" date="2024-05" db="EMBL/GenBank/DDBJ databases">
        <title>Metabacillus sp. nov., isolated from the rhizosphere soil of tomato plants.</title>
        <authorList>
            <person name="Ma R."/>
        </authorList>
    </citation>
    <scope>NUCLEOTIDE SEQUENCE</scope>
    <source>
        <strain evidence="2">DBTR6</strain>
    </source>
</reference>
<feature type="transmembrane region" description="Helical" evidence="1">
    <location>
        <begin position="6"/>
        <end position="36"/>
    </location>
</feature>
<protein>
    <submittedName>
        <fullName evidence="2">Ethanolamine utilization protein EutH</fullName>
    </submittedName>
</protein>
<keyword evidence="1" id="KW-0472">Membrane</keyword>